<dbReference type="Proteomes" id="UP000691718">
    <property type="component" value="Unassembled WGS sequence"/>
</dbReference>
<dbReference type="PANTHER" id="PTHR46601">
    <property type="entry name" value="ULP_PROTEASE DOMAIN-CONTAINING PROTEIN"/>
    <property type="match status" value="1"/>
</dbReference>
<dbReference type="EMBL" id="CAJQZP010000978">
    <property type="protein sequence ID" value="CAG5005392.1"/>
    <property type="molecule type" value="Genomic_DNA"/>
</dbReference>
<evidence type="ECO:0000256" key="1">
    <source>
        <dbReference type="SAM" id="MobiDB-lite"/>
    </source>
</evidence>
<feature type="region of interest" description="Disordered" evidence="1">
    <location>
        <begin position="82"/>
        <end position="122"/>
    </location>
</feature>
<dbReference type="OrthoDB" id="6375801at2759"/>
<comment type="caution">
    <text evidence="2">The sequence shown here is derived from an EMBL/GenBank/DDBJ whole genome shotgun (WGS) entry which is preliminary data.</text>
</comment>
<evidence type="ECO:0000313" key="2">
    <source>
        <dbReference type="EMBL" id="CAG5005392.1"/>
    </source>
</evidence>
<evidence type="ECO:0000313" key="3">
    <source>
        <dbReference type="Proteomes" id="UP000691718"/>
    </source>
</evidence>
<name>A0A8S3X6R5_PARAO</name>
<reference evidence="2" key="1">
    <citation type="submission" date="2021-04" db="EMBL/GenBank/DDBJ databases">
        <authorList>
            <person name="Tunstrom K."/>
        </authorList>
    </citation>
    <scope>NUCLEOTIDE SEQUENCE</scope>
</reference>
<sequence>MKTKKPLSAAERQRRCREKRKSDPEKVAEVKRKDLERYHARKKLVADMNAREHRIMKRKWQQANKKRREKKQMLENVLLDTPALSPIPENPQIRPHSATPTLSEASSARGRKKVKRDRSKMYRDNIKLQEKIEQLEKRIRKYKKRLQRKSKRDSKVEHNSNDENKYKVLSNAIKERYKTVKSRKEKRLIHSILQTPITKKSRMQTQLCKTRGIVYEKNNRERIVPLRQWVTKNEVVEKGGKKIKISKNVPVTENHTIQEVIKKFENELMNFRTHVYNIRHQYKAYRQCIYGLTGTEVALHIDFSENYAWHGKGAADGVGGTLKRQADAIVARGADIADAYEFFSTLQDVSKIKLFMVTDEDIENVAKTIPSKITPLKGTMQVHQMFTETRGILNYRILSCFCERFCSCHGPKTYQPTLPDTEDIANQKSSYEEDEPNLGTEEFSLADITNKIGMPSKRFYDIVYYSPSESSDEDQPLVTYKTKDSINPLVVSGTSYQTLQPQDIHPNKIEDRVYVLVKVRSERNILYTYAGVVKSAVDEEGDVLVMFLKTIDDSGRLFRLLENDLSDVPFDDLIEILPTLGVGC</sequence>
<feature type="compositionally biased region" description="Basic and acidic residues" evidence="1">
    <location>
        <begin position="20"/>
        <end position="29"/>
    </location>
</feature>
<organism evidence="2 3">
    <name type="scientific">Parnassius apollo</name>
    <name type="common">Apollo butterfly</name>
    <name type="synonym">Papilio apollo</name>
    <dbReference type="NCBI Taxonomy" id="110799"/>
    <lineage>
        <taxon>Eukaryota</taxon>
        <taxon>Metazoa</taxon>
        <taxon>Ecdysozoa</taxon>
        <taxon>Arthropoda</taxon>
        <taxon>Hexapoda</taxon>
        <taxon>Insecta</taxon>
        <taxon>Pterygota</taxon>
        <taxon>Neoptera</taxon>
        <taxon>Endopterygota</taxon>
        <taxon>Lepidoptera</taxon>
        <taxon>Glossata</taxon>
        <taxon>Ditrysia</taxon>
        <taxon>Papilionoidea</taxon>
        <taxon>Papilionidae</taxon>
        <taxon>Parnassiinae</taxon>
        <taxon>Parnassini</taxon>
        <taxon>Parnassius</taxon>
        <taxon>Parnassius</taxon>
    </lineage>
</organism>
<gene>
    <name evidence="2" type="ORF">PAPOLLO_LOCUS14560</name>
</gene>
<dbReference type="PANTHER" id="PTHR46601:SF1">
    <property type="entry name" value="ADF-H DOMAIN-CONTAINING PROTEIN"/>
    <property type="match status" value="1"/>
</dbReference>
<proteinExistence type="predicted"/>
<feature type="region of interest" description="Disordered" evidence="1">
    <location>
        <begin position="1"/>
        <end position="29"/>
    </location>
</feature>
<accession>A0A8S3X6R5</accession>
<keyword evidence="3" id="KW-1185">Reference proteome</keyword>
<dbReference type="AlphaFoldDB" id="A0A8S3X6R5"/>
<feature type="compositionally biased region" description="Basic residues" evidence="1">
    <location>
        <begin position="109"/>
        <end position="118"/>
    </location>
</feature>
<protein>
    <submittedName>
        <fullName evidence="2">(apollo) hypothetical protein</fullName>
    </submittedName>
</protein>